<feature type="coiled-coil region" evidence="2">
    <location>
        <begin position="351"/>
        <end position="504"/>
    </location>
</feature>
<feature type="coiled-coil region" evidence="2">
    <location>
        <begin position="801"/>
        <end position="866"/>
    </location>
</feature>
<sequence length="962" mass="109990">MDGGGGGKLPSGEGGVPPPMPPGGGPTGGGGGSSGGGEPAAEEVGGPAAPPPVYDEFLDFFEGEEAEEEDFGDVDELPDFANNRAREIHQSIQKKTSLADALRGQVTETKERLSVMQEHWKNVLQEAGHTQELVNAKRREIETEEHLTQLVVREAGRYQQEFRRLEDGNQICDDRLSLAQNSIFKGNEQMDQFKVEMNWNQEELEQWALAAKQKEEDNLALQKYTRADEVKIKELSLLIEKLTKEVVDAKAKLENETTETQARQIELDRTAEEFRSLHAERQRLVRQWQDTIEAMHRRDVTIQELATQYAEEKYKQAEQVENLQHQREHLKGIVDDNLEVETRTGLVERQVQHSREQLLEAQARLQEFTDELDVLKHELAASAAALMKKRNVAAGAAKVLEEKKVLLEEARKKYHQVKKVLAEEVKALQSTELSAKDAELRLADEDAKLKKQEFAMQQLKEQMFRQSQQLFSCRQEEANYIAEISGAQATAKTLQSKIRSLDKESIRQQELIYTAEFQIQQMERKVSRGLGERSDEEKKKLHQEIAELEVQLAAVREQKKMLVAQCRKLNNELRTAIRRKELVQAQRKEFESRIAELEVETVSQQQALETRVKEKEDKMVQHDVMKLEVKRLRDTLNTKADRVFSLENRKQQLQLSMEERKQEIAVHQDVQRAQLKVAEEERHKVALELGARRQAVEKLRGKYETICKTSKVRGEEDDGQPKSQAYYLIQAAQRREELQRKGDELDDEIRKDEKDIRKLSKALADLAQRNTKYRVAHQRAEVTQEDHERMRQMQEQAKVANEALFKRKKELQRLRTDLEEDTHRLEQVQQQASRLEDRNSHLRSAAEQMSAELDAQKENVAKVDTRIQKLAQVHREKLGASSDERTVQELDFHAEGTLDTVQNVLYTLGQLGNEYPEIKEALSTMLRDQGLAIPDHPASVTDGGEESRPGAILAGGDAGGGF</sequence>
<protein>
    <recommendedName>
        <fullName evidence="5">Coiled-coil domain-containing protein 39</fullName>
    </recommendedName>
</protein>
<feature type="coiled-coil region" evidence="2">
    <location>
        <begin position="531"/>
        <end position="600"/>
    </location>
</feature>
<feature type="coiled-coil region" evidence="2">
    <location>
        <begin position="728"/>
        <end position="769"/>
    </location>
</feature>
<feature type="region of interest" description="Disordered" evidence="3">
    <location>
        <begin position="938"/>
        <end position="962"/>
    </location>
</feature>
<evidence type="ECO:0008006" key="5">
    <source>
        <dbReference type="Google" id="ProtNLM"/>
    </source>
</evidence>
<dbReference type="InterPro" id="IPR033290">
    <property type="entry name" value="CCDC39"/>
</dbReference>
<dbReference type="GO" id="GO:0003341">
    <property type="term" value="P:cilium movement"/>
    <property type="evidence" value="ECO:0007669"/>
    <property type="project" value="InterPro"/>
</dbReference>
<reference evidence="4" key="1">
    <citation type="submission" date="2021-01" db="EMBL/GenBank/DDBJ databases">
        <authorList>
            <person name="Corre E."/>
            <person name="Pelletier E."/>
            <person name="Niang G."/>
            <person name="Scheremetjew M."/>
            <person name="Finn R."/>
            <person name="Kale V."/>
            <person name="Holt S."/>
            <person name="Cochrane G."/>
            <person name="Meng A."/>
            <person name="Brown T."/>
            <person name="Cohen L."/>
        </authorList>
    </citation>
    <scope>NUCLEOTIDE SEQUENCE</scope>
    <source>
        <strain evidence="4">CCMP1243</strain>
    </source>
</reference>
<dbReference type="PANTHER" id="PTHR18962">
    <property type="entry name" value="COILED-COIL DOMAIN-CONTAINING PROTEIN 39"/>
    <property type="match status" value="1"/>
</dbReference>
<dbReference type="PANTHER" id="PTHR18962:SF0">
    <property type="entry name" value="COILED-COIL DOMAIN-CONTAINING PROTEIN 39"/>
    <property type="match status" value="1"/>
</dbReference>
<dbReference type="GO" id="GO:0036159">
    <property type="term" value="P:inner dynein arm assembly"/>
    <property type="evidence" value="ECO:0007669"/>
    <property type="project" value="InterPro"/>
</dbReference>
<evidence type="ECO:0000256" key="2">
    <source>
        <dbReference type="SAM" id="Coils"/>
    </source>
</evidence>
<name>A0A7S2SB82_9STRA</name>
<evidence type="ECO:0000313" key="4">
    <source>
        <dbReference type="EMBL" id="CAD9695000.1"/>
    </source>
</evidence>
<evidence type="ECO:0000256" key="3">
    <source>
        <dbReference type="SAM" id="MobiDB-lite"/>
    </source>
</evidence>
<keyword evidence="1 2" id="KW-0175">Coiled coil</keyword>
<dbReference type="Pfam" id="PF24161">
    <property type="entry name" value="CCDC39"/>
    <property type="match status" value="1"/>
</dbReference>
<dbReference type="GO" id="GO:0060285">
    <property type="term" value="P:cilium-dependent cell motility"/>
    <property type="evidence" value="ECO:0007669"/>
    <property type="project" value="TreeGrafter"/>
</dbReference>
<dbReference type="AlphaFoldDB" id="A0A7S2SB82"/>
<dbReference type="GO" id="GO:0005930">
    <property type="term" value="C:axoneme"/>
    <property type="evidence" value="ECO:0007669"/>
    <property type="project" value="InterPro"/>
</dbReference>
<proteinExistence type="predicted"/>
<dbReference type="EMBL" id="HBHJ01019645">
    <property type="protein sequence ID" value="CAD9695000.1"/>
    <property type="molecule type" value="Transcribed_RNA"/>
</dbReference>
<feature type="region of interest" description="Disordered" evidence="3">
    <location>
        <begin position="1"/>
        <end position="56"/>
    </location>
</feature>
<gene>
    <name evidence="4" type="ORF">RMAR1173_LOCUS12999</name>
</gene>
<evidence type="ECO:0000256" key="1">
    <source>
        <dbReference type="ARBA" id="ARBA00023054"/>
    </source>
</evidence>
<feature type="coiled-coil region" evidence="2">
    <location>
        <begin position="232"/>
        <end position="287"/>
    </location>
</feature>
<accession>A0A7S2SB82</accession>
<feature type="compositionally biased region" description="Gly residues" evidence="3">
    <location>
        <begin position="25"/>
        <end position="38"/>
    </location>
</feature>
<organism evidence="4">
    <name type="scientific">Rhizochromulina marina</name>
    <dbReference type="NCBI Taxonomy" id="1034831"/>
    <lineage>
        <taxon>Eukaryota</taxon>
        <taxon>Sar</taxon>
        <taxon>Stramenopiles</taxon>
        <taxon>Ochrophyta</taxon>
        <taxon>Dictyochophyceae</taxon>
        <taxon>Rhizochromulinales</taxon>
        <taxon>Rhizochromulina</taxon>
    </lineage>
</organism>
<feature type="compositionally biased region" description="Gly residues" evidence="3">
    <location>
        <begin position="1"/>
        <end position="15"/>
    </location>
</feature>